<evidence type="ECO:0000313" key="3">
    <source>
        <dbReference type="EMBL" id="TGG39616.1"/>
    </source>
</evidence>
<keyword evidence="4" id="KW-1185">Reference proteome</keyword>
<accession>A0A4Z0V335</accession>
<dbReference type="GO" id="GO:0000731">
    <property type="term" value="P:DNA synthesis involved in DNA repair"/>
    <property type="evidence" value="ECO:0007669"/>
    <property type="project" value="TreeGrafter"/>
</dbReference>
<dbReference type="GeneID" id="82148635"/>
<dbReference type="EMBL" id="SJSA01000001">
    <property type="protein sequence ID" value="TGG39616.1"/>
    <property type="molecule type" value="Genomic_DNA"/>
</dbReference>
<protein>
    <submittedName>
        <fullName evidence="3">DUF4435 domain-containing protein</fullName>
    </submittedName>
</protein>
<dbReference type="InterPro" id="IPR003959">
    <property type="entry name" value="ATPase_AAA_core"/>
</dbReference>
<name>A0A4Z0V335_9BACT</name>
<evidence type="ECO:0000259" key="2">
    <source>
        <dbReference type="Pfam" id="PF14491"/>
    </source>
</evidence>
<reference evidence="3 4" key="1">
    <citation type="submission" date="2019-02" db="EMBL/GenBank/DDBJ databases">
        <title>Isolation and identification of novel species under the genus Muribaculum.</title>
        <authorList>
            <person name="Miyake S."/>
            <person name="Ding Y."/>
            <person name="Low A."/>
            <person name="Soh M."/>
            <person name="Seedorf H."/>
        </authorList>
    </citation>
    <scope>NUCLEOTIDE SEQUENCE [LARGE SCALE GENOMIC DNA]</scope>
    <source>
        <strain evidence="3 4">TLL-A3</strain>
    </source>
</reference>
<dbReference type="GO" id="GO:0006302">
    <property type="term" value="P:double-strand break repair"/>
    <property type="evidence" value="ECO:0007669"/>
    <property type="project" value="TreeGrafter"/>
</dbReference>
<dbReference type="Pfam" id="PF13304">
    <property type="entry name" value="AAA_21"/>
    <property type="match status" value="1"/>
</dbReference>
<dbReference type="Pfam" id="PF14491">
    <property type="entry name" value="DUF4435"/>
    <property type="match status" value="1"/>
</dbReference>
<dbReference type="RefSeq" id="WP_135470308.1">
    <property type="nucleotide sequence ID" value="NZ_CASJDB010000052.1"/>
</dbReference>
<dbReference type="PANTHER" id="PTHR32182">
    <property type="entry name" value="DNA REPLICATION AND REPAIR PROTEIN RECF"/>
    <property type="match status" value="1"/>
</dbReference>
<gene>
    <name evidence="3" type="ORF">EZ315_02450</name>
</gene>
<organism evidence="3 4">
    <name type="scientific">Duncaniella freteri</name>
    <dbReference type="NCBI Taxonomy" id="2530391"/>
    <lineage>
        <taxon>Bacteria</taxon>
        <taxon>Pseudomonadati</taxon>
        <taxon>Bacteroidota</taxon>
        <taxon>Bacteroidia</taxon>
        <taxon>Bacteroidales</taxon>
        <taxon>Muribaculaceae</taxon>
        <taxon>Duncaniella</taxon>
    </lineage>
</organism>
<evidence type="ECO:0000259" key="1">
    <source>
        <dbReference type="Pfam" id="PF13304"/>
    </source>
</evidence>
<dbReference type="SUPFAM" id="SSF52540">
    <property type="entry name" value="P-loop containing nucleoside triphosphate hydrolases"/>
    <property type="match status" value="1"/>
</dbReference>
<proteinExistence type="predicted"/>
<feature type="domain" description="ATPase AAA-type core" evidence="1">
    <location>
        <begin position="160"/>
        <end position="225"/>
    </location>
</feature>
<dbReference type="GO" id="GO:0005524">
    <property type="term" value="F:ATP binding"/>
    <property type="evidence" value="ECO:0007669"/>
    <property type="project" value="InterPro"/>
</dbReference>
<comment type="caution">
    <text evidence="3">The sequence shown here is derived from an EMBL/GenBank/DDBJ whole genome shotgun (WGS) entry which is preliminary data.</text>
</comment>
<dbReference type="InterPro" id="IPR029492">
    <property type="entry name" value="DUF4435"/>
</dbReference>
<dbReference type="PANTHER" id="PTHR32182:SF22">
    <property type="entry name" value="ATP-DEPENDENT ENDONUCLEASE, OLD FAMILY-RELATED"/>
    <property type="match status" value="1"/>
</dbReference>
<dbReference type="Gene3D" id="3.40.50.300">
    <property type="entry name" value="P-loop containing nucleotide triphosphate hydrolases"/>
    <property type="match status" value="1"/>
</dbReference>
<dbReference type="GO" id="GO:0016887">
    <property type="term" value="F:ATP hydrolysis activity"/>
    <property type="evidence" value="ECO:0007669"/>
    <property type="project" value="InterPro"/>
</dbReference>
<dbReference type="AlphaFoldDB" id="A0A4Z0V335"/>
<sequence length="520" mass="59141">MNITLPPRKGSQPLEIDTSGLHHVVIIGANGSGKTRFANRLAADLGGQAFRLSAIKALYNKDSEDASDNSIDMLYRQAVSGSSLLRPDLKGEFERMIGLMVNEEMLSLIQYKYSGDKRKMHHTRLDRVMEQWQKVFPGNRVLVESGRMLFSRDISSDAYSPSKLSDGEKTVLYYLGAVTFAPKASTILVDSPEMFLHPSSIASLWNSIENSRPDCTFIYVTHDLQFASTRGQGNTIWVKNCNPVKGEWDYDFLTATDGINDEVYLAIIGARKPVLFIEGDGVHSIDARLYPLIFEDYTVKSLGGCDRVIESTRTFNSLRSFHNLNAYGIVDRDRRDEGEVSYLRKKQVYVPDVAEIENIFMLEPVIRTMARINHRNPDEAFAKVKRNIMRLFEADLRQQALQHTRHRVKKGVEHRIDGRFANIGQLENHISDLAHELNPRATYESLCREFRRYVQDGDYASVLRVYNRKTMLSESHVAHHCGLRRDDKDVYINTIINILSVNRPGADDIRTAIRSTFSLG</sequence>
<dbReference type="InterPro" id="IPR027417">
    <property type="entry name" value="P-loop_NTPase"/>
</dbReference>
<dbReference type="Proteomes" id="UP000297635">
    <property type="component" value="Unassembled WGS sequence"/>
</dbReference>
<evidence type="ECO:0000313" key="4">
    <source>
        <dbReference type="Proteomes" id="UP000297635"/>
    </source>
</evidence>
<feature type="domain" description="DUF4435" evidence="2">
    <location>
        <begin position="271"/>
        <end position="476"/>
    </location>
</feature>